<evidence type="ECO:0000313" key="2">
    <source>
        <dbReference type="EMBL" id="PPB12989.1"/>
    </source>
</evidence>
<feature type="transmembrane region" description="Helical" evidence="1">
    <location>
        <begin position="20"/>
        <end position="39"/>
    </location>
</feature>
<keyword evidence="1" id="KW-0812">Transmembrane</keyword>
<sequence length="130" mass="15342">MDRIKFKYLYCIKSKPKFFLQLILLMIISNSVVWLLTFNKQFVDWRMGLVLCLFASYGALFGTFQSHVMKGYRKIASNRLNKFKQKVLLNEAQYTITELFEGIENDILKDNFIEALYHSNLGKELRVGDR</sequence>
<protein>
    <submittedName>
        <fullName evidence="2">Uncharacterized protein</fullName>
    </submittedName>
</protein>
<proteinExistence type="predicted"/>
<feature type="transmembrane region" description="Helical" evidence="1">
    <location>
        <begin position="45"/>
        <end position="64"/>
    </location>
</feature>
<comment type="caution">
    <text evidence="2">The sequence shown here is derived from an EMBL/GenBank/DDBJ whole genome shotgun (WGS) entry which is preliminary data.</text>
</comment>
<organism evidence="2 3">
    <name type="scientific">Brevibacillus laterosporus</name>
    <name type="common">Bacillus laterosporus</name>
    <dbReference type="NCBI Taxonomy" id="1465"/>
    <lineage>
        <taxon>Bacteria</taxon>
        <taxon>Bacillati</taxon>
        <taxon>Bacillota</taxon>
        <taxon>Bacilli</taxon>
        <taxon>Bacillales</taxon>
        <taxon>Paenibacillaceae</taxon>
        <taxon>Brevibacillus</taxon>
    </lineage>
</organism>
<evidence type="ECO:0000256" key="1">
    <source>
        <dbReference type="SAM" id="Phobius"/>
    </source>
</evidence>
<evidence type="ECO:0000313" key="3">
    <source>
        <dbReference type="Proteomes" id="UP000239759"/>
    </source>
</evidence>
<reference evidence="2 3" key="1">
    <citation type="submission" date="2018-02" db="EMBL/GenBank/DDBJ databases">
        <title>Comparative analysis of genomes of three Brevibacillus laterosporus strains producers of potent antimicrobials isolated from silage.</title>
        <authorList>
            <person name="Kojic M."/>
            <person name="Miljkovic M."/>
            <person name="Studholme D."/>
            <person name="Filipic B."/>
        </authorList>
    </citation>
    <scope>NUCLEOTIDE SEQUENCE [LARGE SCALE GENOMIC DNA]</scope>
    <source>
        <strain evidence="2 3">BGSP11</strain>
    </source>
</reference>
<dbReference type="AlphaFoldDB" id="A0AAP8U7A0"/>
<dbReference type="EMBL" id="PRKQ01000001">
    <property type="protein sequence ID" value="PPB12989.1"/>
    <property type="molecule type" value="Genomic_DNA"/>
</dbReference>
<keyword evidence="1" id="KW-0472">Membrane</keyword>
<name>A0AAP8U7A0_BRELA</name>
<dbReference type="Proteomes" id="UP000239759">
    <property type="component" value="Unassembled WGS sequence"/>
</dbReference>
<gene>
    <name evidence="2" type="ORF">C4A77_00970</name>
</gene>
<keyword evidence="1" id="KW-1133">Transmembrane helix</keyword>
<accession>A0AAP8U7A0</accession>